<feature type="transmembrane region" description="Helical" evidence="1">
    <location>
        <begin position="12"/>
        <end position="36"/>
    </location>
</feature>
<gene>
    <name evidence="2" type="ORF">RM541_07785</name>
</gene>
<evidence type="ECO:0000256" key="1">
    <source>
        <dbReference type="SAM" id="Phobius"/>
    </source>
</evidence>
<comment type="caution">
    <text evidence="2">The sequence shown here is derived from an EMBL/GenBank/DDBJ whole genome shotgun (WGS) entry which is preliminary data.</text>
</comment>
<dbReference type="NCBIfam" id="TIGR03519">
    <property type="entry name" value="T9SS_PorP_fam"/>
    <property type="match status" value="1"/>
</dbReference>
<dbReference type="InterPro" id="IPR019861">
    <property type="entry name" value="PorP/SprF_Bacteroidetes"/>
</dbReference>
<dbReference type="EMBL" id="JAVRHN010000005">
    <property type="protein sequence ID" value="MDT0686261.1"/>
    <property type="molecule type" value="Genomic_DNA"/>
</dbReference>
<keyword evidence="1" id="KW-0472">Membrane</keyword>
<evidence type="ECO:0000313" key="2">
    <source>
        <dbReference type="EMBL" id="MDT0686261.1"/>
    </source>
</evidence>
<accession>A0ABU3DRB9</accession>
<name>A0ABU3DRB9_9FLAO</name>
<protein>
    <submittedName>
        <fullName evidence="2">Type IX secretion system membrane protein PorP/SprF</fullName>
    </submittedName>
</protein>
<evidence type="ECO:0000313" key="3">
    <source>
        <dbReference type="Proteomes" id="UP001253848"/>
    </source>
</evidence>
<dbReference type="Pfam" id="PF11751">
    <property type="entry name" value="PorP_SprF"/>
    <property type="match status" value="1"/>
</dbReference>
<keyword evidence="1" id="KW-0812">Transmembrane</keyword>
<organism evidence="2 3">
    <name type="scientific">Autumnicola psychrophila</name>
    <dbReference type="NCBI Taxonomy" id="3075592"/>
    <lineage>
        <taxon>Bacteria</taxon>
        <taxon>Pseudomonadati</taxon>
        <taxon>Bacteroidota</taxon>
        <taxon>Flavobacteriia</taxon>
        <taxon>Flavobacteriales</taxon>
        <taxon>Flavobacteriaceae</taxon>
        <taxon>Autumnicola</taxon>
    </lineage>
</organism>
<sequence length="351" mass="39932">MGTYTLLQHRLLVWFFSFNGGGRIGKLIFILFLFTLQVKAQEVIPTYSDYLTDNLFLLHPSMAGAANMNQIRLTARKQWFDVEDAPSLQTLSVNGRVGEKVGLGGILFNDSNGNFSKSGAYGTFAYHLMFSRSNADLNQLSFGISGGIIQHRLDQSRFTEFDPALEGNLSDIYANMDFGVSYYYRNFYSHFAAKNMLSVKRDLFYSDAVPSNQRKYFVSAGYVFEDVTDSFSLEPSILFQLREATNEKAIDLNLKAYREVDFGQVWGGVSYRNTFEGAEYSGEGEELRSQYLSYITPFVGVNYRNFLVGYIFTYQLNSLVLSNNGFHQITLGYNFGKSRKRYDCKCPAVNY</sequence>
<keyword evidence="3" id="KW-1185">Reference proteome</keyword>
<dbReference type="Proteomes" id="UP001253848">
    <property type="component" value="Unassembled WGS sequence"/>
</dbReference>
<keyword evidence="1" id="KW-1133">Transmembrane helix</keyword>
<dbReference type="RefSeq" id="WP_311499656.1">
    <property type="nucleotide sequence ID" value="NZ_JAVRHN010000005.1"/>
</dbReference>
<reference evidence="2 3" key="1">
    <citation type="submission" date="2023-09" db="EMBL/GenBank/DDBJ databases">
        <authorList>
            <person name="Rey-Velasco X."/>
        </authorList>
    </citation>
    <scope>NUCLEOTIDE SEQUENCE [LARGE SCALE GENOMIC DNA]</scope>
    <source>
        <strain evidence="2 3">F225</strain>
    </source>
</reference>
<proteinExistence type="predicted"/>